<organism evidence="1">
    <name type="scientific">marine metagenome</name>
    <dbReference type="NCBI Taxonomy" id="408172"/>
    <lineage>
        <taxon>unclassified sequences</taxon>
        <taxon>metagenomes</taxon>
        <taxon>ecological metagenomes</taxon>
    </lineage>
</organism>
<name>A0A382HJK6_9ZZZZ</name>
<accession>A0A382HJK6</accession>
<protein>
    <submittedName>
        <fullName evidence="1">Uncharacterized protein</fullName>
    </submittedName>
</protein>
<gene>
    <name evidence="1" type="ORF">METZ01_LOCUS239535</name>
</gene>
<dbReference type="AlphaFoldDB" id="A0A382HJK6"/>
<proteinExistence type="predicted"/>
<dbReference type="EMBL" id="UINC01061275">
    <property type="protein sequence ID" value="SVB86681.1"/>
    <property type="molecule type" value="Genomic_DNA"/>
</dbReference>
<sequence length="132" mass="15016">MNSLRKCYRNIEWRSFGQRLTNYEVDFEILAKLMSRRLLNDWDNLHTVVELKGQPPAYSVDAPTLFRGLMDGGSNARILLDLAAANEIELHAESSDWNDLLWLISTALKETGGAYSGEDYASLRNNLPVVFH</sequence>
<evidence type="ECO:0000313" key="1">
    <source>
        <dbReference type="EMBL" id="SVB86681.1"/>
    </source>
</evidence>
<reference evidence="1" key="1">
    <citation type="submission" date="2018-05" db="EMBL/GenBank/DDBJ databases">
        <authorList>
            <person name="Lanie J.A."/>
            <person name="Ng W.-L."/>
            <person name="Kazmierczak K.M."/>
            <person name="Andrzejewski T.M."/>
            <person name="Davidsen T.M."/>
            <person name="Wayne K.J."/>
            <person name="Tettelin H."/>
            <person name="Glass J.I."/>
            <person name="Rusch D."/>
            <person name="Podicherti R."/>
            <person name="Tsui H.-C.T."/>
            <person name="Winkler M.E."/>
        </authorList>
    </citation>
    <scope>NUCLEOTIDE SEQUENCE</scope>
</reference>